<dbReference type="Proteomes" id="UP000789739">
    <property type="component" value="Unassembled WGS sequence"/>
</dbReference>
<reference evidence="2" key="1">
    <citation type="submission" date="2021-06" db="EMBL/GenBank/DDBJ databases">
        <authorList>
            <person name="Kallberg Y."/>
            <person name="Tangrot J."/>
            <person name="Rosling A."/>
        </authorList>
    </citation>
    <scope>NUCLEOTIDE SEQUENCE</scope>
    <source>
        <strain evidence="2">BR232B</strain>
    </source>
</reference>
<accession>A0A9N8VCN8</accession>
<gene>
    <name evidence="2" type="ORF">PBRASI_LOCUS26</name>
</gene>
<dbReference type="AlphaFoldDB" id="A0A9N8VCN8"/>
<comment type="caution">
    <text evidence="2">The sequence shown here is derived from an EMBL/GenBank/DDBJ whole genome shotgun (WGS) entry which is preliminary data.</text>
</comment>
<feature type="compositionally biased region" description="Polar residues" evidence="1">
    <location>
        <begin position="13"/>
        <end position="28"/>
    </location>
</feature>
<dbReference type="EMBL" id="CAJVPI010000001">
    <property type="protein sequence ID" value="CAG8450906.1"/>
    <property type="molecule type" value="Genomic_DNA"/>
</dbReference>
<evidence type="ECO:0000313" key="2">
    <source>
        <dbReference type="EMBL" id="CAG8450906.1"/>
    </source>
</evidence>
<proteinExistence type="predicted"/>
<keyword evidence="3" id="KW-1185">Reference proteome</keyword>
<organism evidence="2 3">
    <name type="scientific">Paraglomus brasilianum</name>
    <dbReference type="NCBI Taxonomy" id="144538"/>
    <lineage>
        <taxon>Eukaryota</taxon>
        <taxon>Fungi</taxon>
        <taxon>Fungi incertae sedis</taxon>
        <taxon>Mucoromycota</taxon>
        <taxon>Glomeromycotina</taxon>
        <taxon>Glomeromycetes</taxon>
        <taxon>Paraglomerales</taxon>
        <taxon>Paraglomeraceae</taxon>
        <taxon>Paraglomus</taxon>
    </lineage>
</organism>
<evidence type="ECO:0000313" key="3">
    <source>
        <dbReference type="Proteomes" id="UP000789739"/>
    </source>
</evidence>
<name>A0A9N8VCN8_9GLOM</name>
<protein>
    <submittedName>
        <fullName evidence="2">5470_t:CDS:1</fullName>
    </submittedName>
</protein>
<feature type="region of interest" description="Disordered" evidence="1">
    <location>
        <begin position="1"/>
        <end position="35"/>
    </location>
</feature>
<evidence type="ECO:0000256" key="1">
    <source>
        <dbReference type="SAM" id="MobiDB-lite"/>
    </source>
</evidence>
<sequence>MTKEGTLILAKPRSNSMEASQPINSVSKMQDDGNYDKGRYSIQKLDNARLSYRRFNDIDINEIRICADRDQPLNADGITLNQ</sequence>